<dbReference type="EMBL" id="BOSM01000002">
    <property type="protein sequence ID" value="GIP57860.1"/>
    <property type="molecule type" value="Genomic_DNA"/>
</dbReference>
<keyword evidence="2" id="KW-1185">Reference proteome</keyword>
<name>A0ABQ4MPE6_9BACL</name>
<evidence type="ECO:0000313" key="1">
    <source>
        <dbReference type="EMBL" id="GIP57860.1"/>
    </source>
</evidence>
<dbReference type="Proteomes" id="UP000681290">
    <property type="component" value="Unassembled WGS sequence"/>
</dbReference>
<gene>
    <name evidence="1" type="ORF">J15TS10_16740</name>
</gene>
<protein>
    <submittedName>
        <fullName evidence="1">Uncharacterized protein</fullName>
    </submittedName>
</protein>
<proteinExistence type="predicted"/>
<comment type="caution">
    <text evidence="1">The sequence shown here is derived from an EMBL/GenBank/DDBJ whole genome shotgun (WGS) entry which is preliminary data.</text>
</comment>
<organism evidence="1 2">
    <name type="scientific">Paenibacillus woosongensis</name>
    <dbReference type="NCBI Taxonomy" id="307580"/>
    <lineage>
        <taxon>Bacteria</taxon>
        <taxon>Bacillati</taxon>
        <taxon>Bacillota</taxon>
        <taxon>Bacilli</taxon>
        <taxon>Bacillales</taxon>
        <taxon>Paenibacillaceae</taxon>
        <taxon>Paenibacillus</taxon>
    </lineage>
</organism>
<reference evidence="1 2" key="1">
    <citation type="submission" date="2021-03" db="EMBL/GenBank/DDBJ databases">
        <title>Antimicrobial resistance genes in bacteria isolated from Japanese honey, and their potential for conferring macrolide and lincosamide resistance in the American foulbrood pathogen Paenibacillus larvae.</title>
        <authorList>
            <person name="Okamoto M."/>
            <person name="Kumagai M."/>
            <person name="Kanamori H."/>
            <person name="Takamatsu D."/>
        </authorList>
    </citation>
    <scope>NUCLEOTIDE SEQUENCE [LARGE SCALE GENOMIC DNA]</scope>
    <source>
        <strain evidence="1 2">J15TS10</strain>
    </source>
</reference>
<evidence type="ECO:0000313" key="2">
    <source>
        <dbReference type="Proteomes" id="UP000681290"/>
    </source>
</evidence>
<accession>A0ABQ4MPE6</accession>
<sequence length="366" mass="41576">MMNGPIADASFFDDISFNHLNDHTLPLDKWDWIMMVLSGSVGALCDLVIGHPKGMEEPKITNSSFGGLGEQLKQYDLKNNPIDYQEPGAFGGDHRLYSYGHDLFRFFEGVRQTMFGEYAGVSSVGWGELVKEFPEYEQLDFGTAVIVNLLHLFKDFCTVRSLPLPGMTVLANLNGDQMPAFAEKLYIDHGFNLRIVTGQALSVAAIEIMLRVYLFLRYFNADAPKEAIRSKRSKMLLFTHSFAMLFNLGKVAVTKNPFMLNVPQLLMIAKYCFQIARDSMDLRKQLISSKQLSFTGQERDMLALYDNATTMNDIHSAYEESIQDYADIRNDQSIIILHNDKIAERIDDVADTYSEVLRLLERRKGE</sequence>